<accession>A0AAX3MUX1</accession>
<dbReference type="Pfam" id="PF08863">
    <property type="entry name" value="YolD"/>
    <property type="match status" value="1"/>
</dbReference>
<proteinExistence type="predicted"/>
<evidence type="ECO:0000313" key="2">
    <source>
        <dbReference type="Proteomes" id="UP001220962"/>
    </source>
</evidence>
<dbReference type="EMBL" id="CP118101">
    <property type="protein sequence ID" value="WDH81415.1"/>
    <property type="molecule type" value="Genomic_DNA"/>
</dbReference>
<gene>
    <name evidence="1" type="ORF">PUW23_18025</name>
</gene>
<organism evidence="1 2">
    <name type="scientific">Paenibacillus urinalis</name>
    <dbReference type="NCBI Taxonomy" id="521520"/>
    <lineage>
        <taxon>Bacteria</taxon>
        <taxon>Bacillati</taxon>
        <taxon>Bacillota</taxon>
        <taxon>Bacilli</taxon>
        <taxon>Bacillales</taxon>
        <taxon>Paenibacillaceae</taxon>
        <taxon>Paenibacillus</taxon>
    </lineage>
</organism>
<dbReference type="InterPro" id="IPR014962">
    <property type="entry name" value="YolD"/>
</dbReference>
<protein>
    <submittedName>
        <fullName evidence="1">YolD-like family protein</fullName>
    </submittedName>
</protein>
<evidence type="ECO:0000313" key="1">
    <source>
        <dbReference type="EMBL" id="WDH81415.1"/>
    </source>
</evidence>
<dbReference type="AlphaFoldDB" id="A0AAX3MUX1"/>
<dbReference type="RefSeq" id="WP_205052644.1">
    <property type="nucleotide sequence ID" value="NZ_CP118101.1"/>
</dbReference>
<dbReference type="Proteomes" id="UP001220962">
    <property type="component" value="Chromosome"/>
</dbReference>
<name>A0AAX3MUX1_9BACL</name>
<reference evidence="1" key="1">
    <citation type="submission" date="2023-02" db="EMBL/GenBank/DDBJ databases">
        <title>Pathogen: clinical or host-associated sample.</title>
        <authorList>
            <person name="Hergert J."/>
            <person name="Casey R."/>
            <person name="Wagner J."/>
            <person name="Young E.L."/>
            <person name="Oakeson K.F."/>
        </authorList>
    </citation>
    <scope>NUCLEOTIDE SEQUENCE</scope>
    <source>
        <strain evidence="1">2022CK-00830</strain>
    </source>
</reference>
<sequence length="113" mass="13223">MSKKLERNGLFESSRMMLPEHREAYVTHQQRLAPKARPQLDPQAAEEMSRLLAESLMLHTEITLVLFDEWEDILMSGIVVKFNQASRSIRLQDEEGVLHDIRMRHIIEVRSGR</sequence>